<protein>
    <submittedName>
        <fullName evidence="1">Uncharacterized protein</fullName>
    </submittedName>
</protein>
<name>A0A382HSE8_9ZZZZ</name>
<proteinExistence type="predicted"/>
<reference evidence="1" key="1">
    <citation type="submission" date="2018-05" db="EMBL/GenBank/DDBJ databases">
        <authorList>
            <person name="Lanie J.A."/>
            <person name="Ng W.-L."/>
            <person name="Kazmierczak K.M."/>
            <person name="Andrzejewski T.M."/>
            <person name="Davidsen T.M."/>
            <person name="Wayne K.J."/>
            <person name="Tettelin H."/>
            <person name="Glass J.I."/>
            <person name="Rusch D."/>
            <person name="Podicherti R."/>
            <person name="Tsui H.-C.T."/>
            <person name="Winkler M.E."/>
        </authorList>
    </citation>
    <scope>NUCLEOTIDE SEQUENCE</scope>
</reference>
<dbReference type="AlphaFoldDB" id="A0A382HSE8"/>
<evidence type="ECO:0000313" key="1">
    <source>
        <dbReference type="EMBL" id="SVB90238.1"/>
    </source>
</evidence>
<sequence length="27" mass="2934">MAITGYATGLLDNKSQRIASDGHQRVM</sequence>
<gene>
    <name evidence="1" type="ORF">METZ01_LOCUS243092</name>
</gene>
<dbReference type="EMBL" id="UINC01063043">
    <property type="protein sequence ID" value="SVB90238.1"/>
    <property type="molecule type" value="Genomic_DNA"/>
</dbReference>
<accession>A0A382HSE8</accession>
<feature type="non-terminal residue" evidence="1">
    <location>
        <position position="27"/>
    </location>
</feature>
<organism evidence="1">
    <name type="scientific">marine metagenome</name>
    <dbReference type="NCBI Taxonomy" id="408172"/>
    <lineage>
        <taxon>unclassified sequences</taxon>
        <taxon>metagenomes</taxon>
        <taxon>ecological metagenomes</taxon>
    </lineage>
</organism>